<gene>
    <name evidence="1" type="ORF">A2140_09845</name>
</gene>
<evidence type="ECO:0000313" key="1">
    <source>
        <dbReference type="EMBL" id="OGI37831.1"/>
    </source>
</evidence>
<dbReference type="EMBL" id="MFSQ01000137">
    <property type="protein sequence ID" value="OGI37831.1"/>
    <property type="molecule type" value="Genomic_DNA"/>
</dbReference>
<dbReference type="AlphaFoldDB" id="A0A1F6SY02"/>
<proteinExistence type="predicted"/>
<evidence type="ECO:0000313" key="2">
    <source>
        <dbReference type="Proteomes" id="UP000178379"/>
    </source>
</evidence>
<reference evidence="1 2" key="1">
    <citation type="journal article" date="2016" name="Nat. Commun.">
        <title>Thousands of microbial genomes shed light on interconnected biogeochemical processes in an aquifer system.</title>
        <authorList>
            <person name="Anantharaman K."/>
            <person name="Brown C.T."/>
            <person name="Hug L.A."/>
            <person name="Sharon I."/>
            <person name="Castelle C.J."/>
            <person name="Probst A.J."/>
            <person name="Thomas B.C."/>
            <person name="Singh A."/>
            <person name="Wilkins M.J."/>
            <person name="Karaoz U."/>
            <person name="Brodie E.L."/>
            <person name="Williams K.H."/>
            <person name="Hubbard S.S."/>
            <person name="Banfield J.F."/>
        </authorList>
    </citation>
    <scope>NUCLEOTIDE SEQUENCE [LARGE SCALE GENOMIC DNA]</scope>
</reference>
<sequence length="151" mass="17109">MKNIGKSLWFGLAGMLVMVGFLSTKASALTVAEIKARTHIVNLEAMPVWFQPNQPIDFVVTVKYDGGTQDGFDVGVFHEGRLVGWAGNKHFNTGMNTFRVRDPNFRGDPGAYIVKIKFRNDVFTQKRFATQRREVRRQYFTINPASPFPAH</sequence>
<dbReference type="Proteomes" id="UP000178379">
    <property type="component" value="Unassembled WGS sequence"/>
</dbReference>
<protein>
    <submittedName>
        <fullName evidence="1">Uncharacterized protein</fullName>
    </submittedName>
</protein>
<organism evidence="1 2">
    <name type="scientific">Candidatus Muproteobacteria bacterium RBG_16_62_13</name>
    <dbReference type="NCBI Taxonomy" id="1817756"/>
    <lineage>
        <taxon>Bacteria</taxon>
        <taxon>Pseudomonadati</taxon>
        <taxon>Pseudomonadota</taxon>
        <taxon>Candidatus Muproteobacteria</taxon>
    </lineage>
</organism>
<accession>A0A1F6SY02</accession>
<comment type="caution">
    <text evidence="1">The sequence shown here is derived from an EMBL/GenBank/DDBJ whole genome shotgun (WGS) entry which is preliminary data.</text>
</comment>
<name>A0A1F6SY02_9PROT</name>